<keyword evidence="2" id="KW-0732">Signal</keyword>
<proteinExistence type="predicted"/>
<comment type="caution">
    <text evidence="3">The sequence shown here is derived from an EMBL/GenBank/DDBJ whole genome shotgun (WGS) entry which is preliminary data.</text>
</comment>
<feature type="chain" id="PRO_5046516891" evidence="2">
    <location>
        <begin position="25"/>
        <end position="146"/>
    </location>
</feature>
<feature type="signal peptide" evidence="2">
    <location>
        <begin position="1"/>
        <end position="24"/>
    </location>
</feature>
<gene>
    <name evidence="3" type="ORF">ACFO0J_08030</name>
</gene>
<sequence>MNTRTLALVGLLSLGIQTCNIAQAQYTLSREDAKSLRVTHGDSSPNGAARGVLQAPQDRSARDSEFSEKFNKALSDVKRKEQEAQAQSLRTQMQNQDMLNSNVHSPHRSDTTAPKGRTEIRFDKRGTTACGKTESGQTRCETQGQW</sequence>
<feature type="compositionally biased region" description="Basic and acidic residues" evidence="1">
    <location>
        <begin position="59"/>
        <end position="83"/>
    </location>
</feature>
<feature type="region of interest" description="Disordered" evidence="1">
    <location>
        <begin position="37"/>
        <end position="146"/>
    </location>
</feature>
<accession>A0ABV8RXL2</accession>
<feature type="compositionally biased region" description="Polar residues" evidence="1">
    <location>
        <begin position="84"/>
        <end position="104"/>
    </location>
</feature>
<evidence type="ECO:0000313" key="4">
    <source>
        <dbReference type="Proteomes" id="UP001595756"/>
    </source>
</evidence>
<dbReference type="Proteomes" id="UP001595756">
    <property type="component" value="Unassembled WGS sequence"/>
</dbReference>
<evidence type="ECO:0000313" key="3">
    <source>
        <dbReference type="EMBL" id="MFC4297988.1"/>
    </source>
</evidence>
<reference evidence="4" key="1">
    <citation type="journal article" date="2019" name="Int. J. Syst. Evol. Microbiol.">
        <title>The Global Catalogue of Microorganisms (GCM) 10K type strain sequencing project: providing services to taxonomists for standard genome sequencing and annotation.</title>
        <authorList>
            <consortium name="The Broad Institute Genomics Platform"/>
            <consortium name="The Broad Institute Genome Sequencing Center for Infectious Disease"/>
            <person name="Wu L."/>
            <person name="Ma J."/>
        </authorList>
    </citation>
    <scope>NUCLEOTIDE SEQUENCE [LARGE SCALE GENOMIC DNA]</scope>
    <source>
        <strain evidence="4">CGMCC 1.19029</strain>
    </source>
</reference>
<keyword evidence="4" id="KW-1185">Reference proteome</keyword>
<protein>
    <submittedName>
        <fullName evidence="3">Uncharacterized protein</fullName>
    </submittedName>
</protein>
<feature type="compositionally biased region" description="Polar residues" evidence="1">
    <location>
        <begin position="134"/>
        <end position="146"/>
    </location>
</feature>
<dbReference type="EMBL" id="JBHSDY010000004">
    <property type="protein sequence ID" value="MFC4297988.1"/>
    <property type="molecule type" value="Genomic_DNA"/>
</dbReference>
<evidence type="ECO:0000256" key="2">
    <source>
        <dbReference type="SAM" id="SignalP"/>
    </source>
</evidence>
<feature type="compositionally biased region" description="Basic and acidic residues" evidence="1">
    <location>
        <begin position="116"/>
        <end position="126"/>
    </location>
</feature>
<dbReference type="RefSeq" id="WP_376812549.1">
    <property type="nucleotide sequence ID" value="NZ_JBHSDY010000004.1"/>
</dbReference>
<evidence type="ECO:0000256" key="1">
    <source>
        <dbReference type="SAM" id="MobiDB-lite"/>
    </source>
</evidence>
<name>A0ABV8RXL2_9BURK</name>
<organism evidence="3 4">
    <name type="scientific">Castellaniella hirudinis</name>
    <dbReference type="NCBI Taxonomy" id="1144617"/>
    <lineage>
        <taxon>Bacteria</taxon>
        <taxon>Pseudomonadati</taxon>
        <taxon>Pseudomonadota</taxon>
        <taxon>Betaproteobacteria</taxon>
        <taxon>Burkholderiales</taxon>
        <taxon>Alcaligenaceae</taxon>
        <taxon>Castellaniella</taxon>
    </lineage>
</organism>